<dbReference type="RefSeq" id="WP_006974223.1">
    <property type="nucleotide sequence ID" value="NZ_ABCS01000061.1"/>
</dbReference>
<organism evidence="2 3">
    <name type="scientific">Plesiocystis pacifica SIR-1</name>
    <dbReference type="NCBI Taxonomy" id="391625"/>
    <lineage>
        <taxon>Bacteria</taxon>
        <taxon>Pseudomonadati</taxon>
        <taxon>Myxococcota</taxon>
        <taxon>Polyangia</taxon>
        <taxon>Nannocystales</taxon>
        <taxon>Nannocystaceae</taxon>
        <taxon>Plesiocystis</taxon>
    </lineage>
</organism>
<evidence type="ECO:0000313" key="2">
    <source>
        <dbReference type="EMBL" id="EDM76655.1"/>
    </source>
</evidence>
<sequence>MAANWKQHLFDNDLYQRDDIETLRQNAELDGENIHRMRQRLDRLERRIDRAELVVETLFMALENQGLLNPQIFQTLLREVDALDGRVDGRAGVKPSEA</sequence>
<proteinExistence type="predicted"/>
<name>A6GBY2_9BACT</name>
<feature type="coiled-coil region" evidence="1">
    <location>
        <begin position="27"/>
        <end position="61"/>
    </location>
</feature>
<reference evidence="2 3" key="1">
    <citation type="submission" date="2007-06" db="EMBL/GenBank/DDBJ databases">
        <authorList>
            <person name="Shimkets L."/>
            <person name="Ferriera S."/>
            <person name="Johnson J."/>
            <person name="Kravitz S."/>
            <person name="Beeson K."/>
            <person name="Sutton G."/>
            <person name="Rogers Y.-H."/>
            <person name="Friedman R."/>
            <person name="Frazier M."/>
            <person name="Venter J.C."/>
        </authorList>
    </citation>
    <scope>NUCLEOTIDE SEQUENCE [LARGE SCALE GENOMIC DNA]</scope>
    <source>
        <strain evidence="2 3">SIR-1</strain>
    </source>
</reference>
<comment type="caution">
    <text evidence="2">The sequence shown here is derived from an EMBL/GenBank/DDBJ whole genome shotgun (WGS) entry which is preliminary data.</text>
</comment>
<evidence type="ECO:0000313" key="3">
    <source>
        <dbReference type="Proteomes" id="UP000005801"/>
    </source>
</evidence>
<accession>A6GBY2</accession>
<gene>
    <name evidence="2" type="ORF">PPSIR1_18337</name>
</gene>
<protein>
    <submittedName>
        <fullName evidence="2">Uncharacterized protein</fullName>
    </submittedName>
</protein>
<keyword evidence="1" id="KW-0175">Coiled coil</keyword>
<dbReference type="Proteomes" id="UP000005801">
    <property type="component" value="Unassembled WGS sequence"/>
</dbReference>
<dbReference type="OrthoDB" id="5521902at2"/>
<evidence type="ECO:0000256" key="1">
    <source>
        <dbReference type="SAM" id="Coils"/>
    </source>
</evidence>
<keyword evidence="3" id="KW-1185">Reference proteome</keyword>
<dbReference type="EMBL" id="ABCS01000061">
    <property type="protein sequence ID" value="EDM76655.1"/>
    <property type="molecule type" value="Genomic_DNA"/>
</dbReference>
<dbReference type="AlphaFoldDB" id="A6GBY2"/>